<evidence type="ECO:0000313" key="1">
    <source>
        <dbReference type="EMBL" id="JAR91576.1"/>
    </source>
</evidence>
<protein>
    <submittedName>
        <fullName evidence="1">Uncharacterized protein</fullName>
    </submittedName>
</protein>
<organism evidence="1">
    <name type="scientific">Ixodes ricinus</name>
    <name type="common">Common tick</name>
    <name type="synonym">Acarus ricinus</name>
    <dbReference type="NCBI Taxonomy" id="34613"/>
    <lineage>
        <taxon>Eukaryota</taxon>
        <taxon>Metazoa</taxon>
        <taxon>Ecdysozoa</taxon>
        <taxon>Arthropoda</taxon>
        <taxon>Chelicerata</taxon>
        <taxon>Arachnida</taxon>
        <taxon>Acari</taxon>
        <taxon>Parasitiformes</taxon>
        <taxon>Ixodida</taxon>
        <taxon>Ixodoidea</taxon>
        <taxon>Ixodidae</taxon>
        <taxon>Ixodinae</taxon>
        <taxon>Ixodes</taxon>
    </lineage>
</organism>
<dbReference type="EMBL" id="GEGO01003828">
    <property type="protein sequence ID" value="JAR91576.1"/>
    <property type="molecule type" value="Transcribed_RNA"/>
</dbReference>
<accession>A0A147BLE3</accession>
<reference evidence="1" key="1">
    <citation type="journal article" date="2018" name="PLoS Negl. Trop. Dis.">
        <title>Sialome diversity of ticks revealed by RNAseq of single tick salivary glands.</title>
        <authorList>
            <person name="Perner J."/>
            <person name="Kropackova S."/>
            <person name="Kopacek P."/>
            <person name="Ribeiro J.M."/>
        </authorList>
    </citation>
    <scope>NUCLEOTIDE SEQUENCE</scope>
    <source>
        <strain evidence="1">Siblings of single egg batch collected in Ceske Budejovice</strain>
        <tissue evidence="1">Salivary glands</tissue>
    </source>
</reference>
<proteinExistence type="predicted"/>
<sequence>MPLSTSLTMLCLLSRDRACRFLDILGLGDRDRWEWTVDFRTICLTRSPCGPTGRGASLQAARSGTRNYPAIHPSFCARCRKGGWFCVTQAIG</sequence>
<dbReference type="AlphaFoldDB" id="A0A147BLE3"/>
<name>A0A147BLE3_IXORI</name>